<name>A0A7Y3T5V3_9HYPH</name>
<proteinExistence type="predicted"/>
<evidence type="ECO:0000313" key="1">
    <source>
        <dbReference type="EMBL" id="NNV19817.1"/>
    </source>
</evidence>
<sequence length="115" mass="13271">MPSPRWQKIFRHCAVRWVLIKAFTAVPFKTESLEPLFVFTHYLTHNCFAFLLEMLLSCTENGGLGPPFLFVMYDTYKEILPTVISSHRLGCLDSSRRIVSHDQAVPRNAQELQQS</sequence>
<dbReference type="EMBL" id="PKQI01000001">
    <property type="protein sequence ID" value="NNV19817.1"/>
    <property type="molecule type" value="Genomic_DNA"/>
</dbReference>
<gene>
    <name evidence="1" type="ORF">EHE22_05145</name>
</gene>
<accession>A0A7Y3T5V3</accession>
<reference evidence="1 2" key="1">
    <citation type="submission" date="2018-11" db="EMBL/GenBank/DDBJ databases">
        <title>Genome sequencing and analysis.</title>
        <authorList>
            <person name="Huang Y.-T."/>
        </authorList>
    </citation>
    <scope>NUCLEOTIDE SEQUENCE [LARGE SCALE GENOMIC DNA]</scope>
    <source>
        <strain evidence="1 2">SHIN</strain>
    </source>
</reference>
<evidence type="ECO:0000313" key="2">
    <source>
        <dbReference type="Proteomes" id="UP000526233"/>
    </source>
</evidence>
<comment type="caution">
    <text evidence="1">The sequence shown here is derived from an EMBL/GenBank/DDBJ whole genome shotgun (WGS) entry which is preliminary data.</text>
</comment>
<protein>
    <submittedName>
        <fullName evidence="1">Uncharacterized protein</fullName>
    </submittedName>
</protein>
<dbReference type="AlphaFoldDB" id="A0A7Y3T5V3"/>
<organism evidence="1 2">
    <name type="scientific">Brucella pseudogrignonensis</name>
    <dbReference type="NCBI Taxonomy" id="419475"/>
    <lineage>
        <taxon>Bacteria</taxon>
        <taxon>Pseudomonadati</taxon>
        <taxon>Pseudomonadota</taxon>
        <taxon>Alphaproteobacteria</taxon>
        <taxon>Hyphomicrobiales</taxon>
        <taxon>Brucellaceae</taxon>
        <taxon>Brucella/Ochrobactrum group</taxon>
        <taxon>Brucella</taxon>
    </lineage>
</organism>
<dbReference type="Proteomes" id="UP000526233">
    <property type="component" value="Unassembled WGS sequence"/>
</dbReference>